<dbReference type="EMBL" id="GQ343030">
    <property type="protein sequence ID" value="ACT97438.1"/>
    <property type="molecule type" value="Genomic_DNA"/>
</dbReference>
<dbReference type="SUPFAM" id="SSF56601">
    <property type="entry name" value="beta-lactamase/transpeptidase-like"/>
    <property type="match status" value="1"/>
</dbReference>
<evidence type="ECO:0000256" key="4">
    <source>
        <dbReference type="ARBA" id="ARBA00023251"/>
    </source>
</evidence>
<dbReference type="GO" id="GO:0030288">
    <property type="term" value="C:outer membrane-bounded periplasmic space"/>
    <property type="evidence" value="ECO:0007669"/>
    <property type="project" value="InterPro"/>
</dbReference>
<reference evidence="7" key="2">
    <citation type="submission" date="2009-07" db="EMBL/GenBank/DDBJ databases">
        <authorList>
            <person name="Sommer M.O.A."/>
            <person name="Dantas G."/>
            <person name="Church G."/>
        </authorList>
    </citation>
    <scope>NUCLEOTIDE SEQUENCE</scope>
    <source>
        <strain evidence="7">AX_gF3SD01_39</strain>
    </source>
</reference>
<reference evidence="7" key="1">
    <citation type="journal article" date="2009" name="Science">
        <title>Functional characterization of the antibiotic resistance reservoir in the human microflora.</title>
        <authorList>
            <person name="Sommer M.O."/>
            <person name="Dantas G."/>
            <person name="Church G.M."/>
        </authorList>
    </citation>
    <scope>NUCLEOTIDE SEQUENCE</scope>
    <source>
        <strain evidence="7">AX_gF3SD01_39</strain>
    </source>
</reference>
<protein>
    <recommendedName>
        <fullName evidence="5">Beta-lactamase</fullName>
        <ecNumber evidence="5">3.5.2.6</ecNumber>
    </recommendedName>
</protein>
<dbReference type="Gene3D" id="3.40.710.10">
    <property type="entry name" value="DD-peptidase/beta-lactamase superfamily"/>
    <property type="match status" value="1"/>
</dbReference>
<feature type="domain" description="Beta-lactamase-related" evidence="6">
    <location>
        <begin position="72"/>
        <end position="179"/>
    </location>
</feature>
<dbReference type="InterPro" id="IPR001466">
    <property type="entry name" value="Beta-lactam-related"/>
</dbReference>
<dbReference type="EC" id="3.5.2.6" evidence="5"/>
<comment type="catalytic activity">
    <reaction evidence="1 5">
        <text>a beta-lactam + H2O = a substituted beta-amino acid</text>
        <dbReference type="Rhea" id="RHEA:20401"/>
        <dbReference type="ChEBI" id="CHEBI:15377"/>
        <dbReference type="ChEBI" id="CHEBI:35627"/>
        <dbReference type="ChEBI" id="CHEBI:140347"/>
        <dbReference type="EC" id="3.5.2.6"/>
    </reaction>
</comment>
<dbReference type="GO" id="GO:0017001">
    <property type="term" value="P:antibiotic catabolic process"/>
    <property type="evidence" value="ECO:0007669"/>
    <property type="project" value="InterPro"/>
</dbReference>
<accession>C8C0K5</accession>
<dbReference type="PANTHER" id="PTHR46825">
    <property type="entry name" value="D-ALANYL-D-ALANINE-CARBOXYPEPTIDASE/ENDOPEPTIDASE AMPH"/>
    <property type="match status" value="1"/>
</dbReference>
<dbReference type="GO" id="GO:0008800">
    <property type="term" value="F:beta-lactamase activity"/>
    <property type="evidence" value="ECO:0007669"/>
    <property type="project" value="UniProtKB-UniRule"/>
</dbReference>
<organism evidence="7">
    <name type="scientific">mixed culture bacterium AX_gF3SD01_39</name>
    <dbReference type="NCBI Taxonomy" id="663119"/>
    <lineage>
        <taxon>Bacteria</taxon>
    </lineage>
</organism>
<name>C8C0K5_UNCXX</name>
<evidence type="ECO:0000256" key="5">
    <source>
        <dbReference type="RuleBase" id="RU361140"/>
    </source>
</evidence>
<proteinExistence type="inferred from homology"/>
<evidence type="ECO:0000256" key="2">
    <source>
        <dbReference type="ARBA" id="ARBA00007840"/>
    </source>
</evidence>
<dbReference type="GO" id="GO:0046677">
    <property type="term" value="P:response to antibiotic"/>
    <property type="evidence" value="ECO:0007669"/>
    <property type="project" value="UniProtKB-UniRule"/>
</dbReference>
<keyword evidence="3 5" id="KW-0378">Hydrolase</keyword>
<dbReference type="InterPro" id="IPR012338">
    <property type="entry name" value="Beta-lactam/transpept-like"/>
</dbReference>
<dbReference type="PROSITE" id="PS00336">
    <property type="entry name" value="BETA_LACTAMASE_C"/>
    <property type="match status" value="1"/>
</dbReference>
<keyword evidence="4 5" id="KW-0046">Antibiotic resistance</keyword>
<dbReference type="Pfam" id="PF00144">
    <property type="entry name" value="Beta-lactamase"/>
    <property type="match status" value="1"/>
</dbReference>
<evidence type="ECO:0000256" key="1">
    <source>
        <dbReference type="ARBA" id="ARBA00001526"/>
    </source>
</evidence>
<dbReference type="AlphaFoldDB" id="C8C0K5"/>
<evidence type="ECO:0000256" key="3">
    <source>
        <dbReference type="ARBA" id="ARBA00022801"/>
    </source>
</evidence>
<comment type="similarity">
    <text evidence="2 5">Belongs to the class-C beta-lactamase family.</text>
</comment>
<evidence type="ECO:0000313" key="7">
    <source>
        <dbReference type="EMBL" id="ACT97438.1"/>
    </source>
</evidence>
<dbReference type="InterPro" id="IPR050491">
    <property type="entry name" value="AmpC-like"/>
</dbReference>
<dbReference type="InterPro" id="IPR001586">
    <property type="entry name" value="Beta-lactam_class-C_AS"/>
</dbReference>
<evidence type="ECO:0000259" key="6">
    <source>
        <dbReference type="Pfam" id="PF00144"/>
    </source>
</evidence>
<sequence>MGFLRSGCYPDSCHADWCRYNLTHRQCKSGPPMAGRFVWKPDLMLKTTLCTLLITASCSTFAAPQQINDIVHRTITPLIEQQKIPGMAVAVIYQGKPYYFTWGYADIAKKQPVTQQTLFELGSVSKTFTGVLGGDAIARGEIKLSDPTTKYWPELTAKQWNGITLLHLATYTAGGLPLQGAG</sequence>
<dbReference type="PANTHER" id="PTHR46825:SF8">
    <property type="entry name" value="BETA-LACTAMASE-RELATED"/>
    <property type="match status" value="1"/>
</dbReference>